<dbReference type="InterPro" id="IPR010920">
    <property type="entry name" value="LSM_dom_sf"/>
</dbReference>
<dbReference type="InterPro" id="IPR006685">
    <property type="entry name" value="MscS_channel_2nd"/>
</dbReference>
<proteinExistence type="predicted"/>
<keyword evidence="3 5" id="KW-1133">Transmembrane helix</keyword>
<dbReference type="AlphaFoldDB" id="A0A328YKJ5"/>
<reference evidence="7 8" key="1">
    <citation type="submission" date="2018-06" db="EMBL/GenBank/DDBJ databases">
        <title>Genomic Encyclopedia of Archaeal and Bacterial Type Strains, Phase II (KMG-II): from individual species to whole genera.</title>
        <authorList>
            <person name="Goeker M."/>
        </authorList>
    </citation>
    <scope>NUCLEOTIDE SEQUENCE [LARGE SCALE GENOMIC DNA]</scope>
    <source>
        <strain evidence="7 8">CFPB 3232</strain>
    </source>
</reference>
<evidence type="ECO:0000256" key="4">
    <source>
        <dbReference type="ARBA" id="ARBA00023136"/>
    </source>
</evidence>
<dbReference type="GO" id="GO:0008381">
    <property type="term" value="F:mechanosensitive monoatomic ion channel activity"/>
    <property type="evidence" value="ECO:0007669"/>
    <property type="project" value="UniProtKB-ARBA"/>
</dbReference>
<organism evidence="7 8">
    <name type="scientific">Paracidovorax anthurii</name>
    <dbReference type="NCBI Taxonomy" id="78229"/>
    <lineage>
        <taxon>Bacteria</taxon>
        <taxon>Pseudomonadati</taxon>
        <taxon>Pseudomonadota</taxon>
        <taxon>Betaproteobacteria</taxon>
        <taxon>Burkholderiales</taxon>
        <taxon>Comamonadaceae</taxon>
        <taxon>Paracidovorax</taxon>
    </lineage>
</organism>
<evidence type="ECO:0000256" key="2">
    <source>
        <dbReference type="ARBA" id="ARBA00022692"/>
    </source>
</evidence>
<keyword evidence="2 5" id="KW-0812">Transmembrane</keyword>
<dbReference type="Proteomes" id="UP000248856">
    <property type="component" value="Unassembled WGS sequence"/>
</dbReference>
<evidence type="ECO:0000259" key="6">
    <source>
        <dbReference type="Pfam" id="PF00924"/>
    </source>
</evidence>
<feature type="transmembrane region" description="Helical" evidence="5">
    <location>
        <begin position="158"/>
        <end position="179"/>
    </location>
</feature>
<dbReference type="PANTHER" id="PTHR30566:SF25">
    <property type="entry name" value="INNER MEMBRANE PROTEIN"/>
    <property type="match status" value="1"/>
</dbReference>
<protein>
    <submittedName>
        <fullName evidence="7">Small-conductance mechanosensitive channel</fullName>
    </submittedName>
</protein>
<dbReference type="GO" id="GO:0016020">
    <property type="term" value="C:membrane"/>
    <property type="evidence" value="ECO:0007669"/>
    <property type="project" value="UniProtKB-SubCell"/>
</dbReference>
<sequence length="384" mass="41140">MGNALALQDPRATAHGPHSMAKGNKLMDFLTPLSPWLATAIAAAIALVAAAIVHRIAALILLRATRGVPVLHAVVRACVPVARVLLPLAALQVVWVAASDAQPYIDAVRHLGGLALIAAVGWLLIAGIGGLADGVIARYPADVEDNLVARRIATQARVLARTAMTGVFMAALSLMLMTFPGARQVGASLLASAGVVGIVAGIAARPVFSNMIAGLQIALAQPIRIDDVLIVQGEWGRVEEITGTYVVLRIWDERRLVIPLQWFIENPFQNWTRTSAAILGTVFLHADYRLPLEPLRQELDRVLATAPEWDQRVKVLQLTDVTERTIQVRVLVSARNSGLAFDLRCRVREALVTFIQREYPDCLPHVRTASSGAPDAAGARGAAA</sequence>
<keyword evidence="4 5" id="KW-0472">Membrane</keyword>
<comment type="caution">
    <text evidence="7">The sequence shown here is derived from an EMBL/GenBank/DDBJ whole genome shotgun (WGS) entry which is preliminary data.</text>
</comment>
<feature type="transmembrane region" description="Helical" evidence="5">
    <location>
        <begin position="110"/>
        <end position="137"/>
    </location>
</feature>
<keyword evidence="8" id="KW-1185">Reference proteome</keyword>
<dbReference type="Gene3D" id="2.30.30.60">
    <property type="match status" value="1"/>
</dbReference>
<comment type="subcellular location">
    <subcellularLocation>
        <location evidence="1">Membrane</location>
    </subcellularLocation>
</comment>
<dbReference type="EMBL" id="QLTA01000066">
    <property type="protein sequence ID" value="RAR74060.1"/>
    <property type="molecule type" value="Genomic_DNA"/>
</dbReference>
<dbReference type="InterPro" id="IPR023408">
    <property type="entry name" value="MscS_beta-dom_sf"/>
</dbReference>
<evidence type="ECO:0000256" key="5">
    <source>
        <dbReference type="SAM" id="Phobius"/>
    </source>
</evidence>
<gene>
    <name evidence="7" type="ORF">AX018_10668</name>
</gene>
<evidence type="ECO:0000313" key="7">
    <source>
        <dbReference type="EMBL" id="RAR74060.1"/>
    </source>
</evidence>
<evidence type="ECO:0000256" key="1">
    <source>
        <dbReference type="ARBA" id="ARBA00004370"/>
    </source>
</evidence>
<feature type="domain" description="Mechanosensitive ion channel MscS" evidence="6">
    <location>
        <begin position="207"/>
        <end position="273"/>
    </location>
</feature>
<feature type="transmembrane region" description="Helical" evidence="5">
    <location>
        <begin position="36"/>
        <end position="62"/>
    </location>
</feature>
<name>A0A328YKJ5_9BURK</name>
<dbReference type="PANTHER" id="PTHR30566">
    <property type="entry name" value="YNAI-RELATED MECHANOSENSITIVE ION CHANNEL"/>
    <property type="match status" value="1"/>
</dbReference>
<dbReference type="Pfam" id="PF00924">
    <property type="entry name" value="MS_channel_2nd"/>
    <property type="match status" value="1"/>
</dbReference>
<dbReference type="Gene3D" id="1.10.287.1260">
    <property type="match status" value="1"/>
</dbReference>
<accession>A0A328YKJ5</accession>
<evidence type="ECO:0000256" key="3">
    <source>
        <dbReference type="ARBA" id="ARBA00022989"/>
    </source>
</evidence>
<feature type="transmembrane region" description="Helical" evidence="5">
    <location>
        <begin position="74"/>
        <end position="98"/>
    </location>
</feature>
<feature type="transmembrane region" description="Helical" evidence="5">
    <location>
        <begin position="185"/>
        <end position="204"/>
    </location>
</feature>
<dbReference type="SUPFAM" id="SSF50182">
    <property type="entry name" value="Sm-like ribonucleoproteins"/>
    <property type="match status" value="1"/>
</dbReference>
<evidence type="ECO:0000313" key="8">
    <source>
        <dbReference type="Proteomes" id="UP000248856"/>
    </source>
</evidence>